<reference evidence="1" key="1">
    <citation type="journal article" date="2020" name="Nat. Commun.">
        <title>Large-scale genome sequencing of mycorrhizal fungi provides insights into the early evolution of symbiotic traits.</title>
        <authorList>
            <person name="Miyauchi S."/>
            <person name="Kiss E."/>
            <person name="Kuo A."/>
            <person name="Drula E."/>
            <person name="Kohler A."/>
            <person name="Sanchez-Garcia M."/>
            <person name="Morin E."/>
            <person name="Andreopoulos B."/>
            <person name="Barry K.W."/>
            <person name="Bonito G."/>
            <person name="Buee M."/>
            <person name="Carver A."/>
            <person name="Chen C."/>
            <person name="Cichocki N."/>
            <person name="Clum A."/>
            <person name="Culley D."/>
            <person name="Crous P.W."/>
            <person name="Fauchery L."/>
            <person name="Girlanda M."/>
            <person name="Hayes R.D."/>
            <person name="Keri Z."/>
            <person name="LaButti K."/>
            <person name="Lipzen A."/>
            <person name="Lombard V."/>
            <person name="Magnuson J."/>
            <person name="Maillard F."/>
            <person name="Murat C."/>
            <person name="Nolan M."/>
            <person name="Ohm R.A."/>
            <person name="Pangilinan J."/>
            <person name="Pereira M.F."/>
            <person name="Perotto S."/>
            <person name="Peter M."/>
            <person name="Pfister S."/>
            <person name="Riley R."/>
            <person name="Sitrit Y."/>
            <person name="Stielow J.B."/>
            <person name="Szollosi G."/>
            <person name="Zifcakova L."/>
            <person name="Stursova M."/>
            <person name="Spatafora J.W."/>
            <person name="Tedersoo L."/>
            <person name="Vaario L.M."/>
            <person name="Yamada A."/>
            <person name="Yan M."/>
            <person name="Wang P."/>
            <person name="Xu J."/>
            <person name="Bruns T."/>
            <person name="Baldrian P."/>
            <person name="Vilgalys R."/>
            <person name="Dunand C."/>
            <person name="Henrissat B."/>
            <person name="Grigoriev I.V."/>
            <person name="Hibbett D."/>
            <person name="Nagy L.G."/>
            <person name="Martin F.M."/>
        </authorList>
    </citation>
    <scope>NUCLEOTIDE SEQUENCE</scope>
    <source>
        <strain evidence="1">UP504</strain>
    </source>
</reference>
<name>A0A9P6AQF5_9AGAM</name>
<protein>
    <submittedName>
        <fullName evidence="1">Uncharacterized protein</fullName>
    </submittedName>
</protein>
<dbReference type="EMBL" id="MU129025">
    <property type="protein sequence ID" value="KAF9509988.1"/>
    <property type="molecule type" value="Genomic_DNA"/>
</dbReference>
<comment type="caution">
    <text evidence="1">The sequence shown here is derived from an EMBL/GenBank/DDBJ whole genome shotgun (WGS) entry which is preliminary data.</text>
</comment>
<organism evidence="1 2">
    <name type="scientific">Hydnum rufescens UP504</name>
    <dbReference type="NCBI Taxonomy" id="1448309"/>
    <lineage>
        <taxon>Eukaryota</taxon>
        <taxon>Fungi</taxon>
        <taxon>Dikarya</taxon>
        <taxon>Basidiomycota</taxon>
        <taxon>Agaricomycotina</taxon>
        <taxon>Agaricomycetes</taxon>
        <taxon>Cantharellales</taxon>
        <taxon>Hydnaceae</taxon>
        <taxon>Hydnum</taxon>
    </lineage>
</organism>
<dbReference type="AlphaFoldDB" id="A0A9P6AQF5"/>
<dbReference type="Proteomes" id="UP000886523">
    <property type="component" value="Unassembled WGS sequence"/>
</dbReference>
<evidence type="ECO:0000313" key="2">
    <source>
        <dbReference type="Proteomes" id="UP000886523"/>
    </source>
</evidence>
<evidence type="ECO:0000313" key="1">
    <source>
        <dbReference type="EMBL" id="KAF9509988.1"/>
    </source>
</evidence>
<accession>A0A9P6AQF5</accession>
<keyword evidence="2" id="KW-1185">Reference proteome</keyword>
<gene>
    <name evidence="1" type="ORF">BS47DRAFT_110804</name>
</gene>
<sequence>MPPRFTNFEVPIFSRITNGSSRIWVSTQSRGPIVLHWIVHTRQGLLCDASCILLCGCVRTICTTYPPFYTGRRTLCFARSHSGPNMKAKLIFQSRGYGRSDNNRRRSISCRRHD</sequence>
<proteinExistence type="predicted"/>